<keyword evidence="3 8" id="KW-1003">Cell membrane</keyword>
<keyword evidence="11" id="KW-0808">Transferase</keyword>
<dbReference type="RefSeq" id="WP_043163659.1">
    <property type="nucleotide sequence ID" value="NZ_JDUV01000001.1"/>
</dbReference>
<feature type="transmembrane region" description="Helical" evidence="9">
    <location>
        <begin position="399"/>
        <end position="426"/>
    </location>
</feature>
<dbReference type="AlphaFoldDB" id="A0A087ACW6"/>
<reference evidence="11 12" key="1">
    <citation type="submission" date="2014-03" db="EMBL/GenBank/DDBJ databases">
        <title>Genomics of Bifidobacteria.</title>
        <authorList>
            <person name="Ventura M."/>
            <person name="Milani C."/>
            <person name="Lugli G.A."/>
        </authorList>
    </citation>
    <scope>NUCLEOTIDE SEQUENCE [LARGE SCALE GENOMIC DNA]</scope>
    <source>
        <strain evidence="11 12">DSM 23973</strain>
    </source>
</reference>
<comment type="caution">
    <text evidence="11">The sequence shown here is derived from an EMBL/GenBank/DDBJ whole genome shotgun (WGS) entry which is preliminary data.</text>
</comment>
<feature type="transmembrane region" description="Helical" evidence="9">
    <location>
        <begin position="362"/>
        <end position="387"/>
    </location>
</feature>
<dbReference type="STRING" id="1437609.BCAL_0215"/>
<keyword evidence="4 8" id="KW-0762">Sugar transport</keyword>
<evidence type="ECO:0000256" key="5">
    <source>
        <dbReference type="ARBA" id="ARBA00022692"/>
    </source>
</evidence>
<feature type="domain" description="PTS EIIC type-3" evidence="10">
    <location>
        <begin position="8"/>
        <end position="428"/>
    </location>
</feature>
<dbReference type="PROSITE" id="PS51105">
    <property type="entry name" value="PTS_EIIC_TYPE_3"/>
    <property type="match status" value="1"/>
</dbReference>
<protein>
    <recommendedName>
        <fullName evidence="8">Permease IIC component</fullName>
    </recommendedName>
</protein>
<feature type="transmembrane region" description="Helical" evidence="9">
    <location>
        <begin position="146"/>
        <end position="168"/>
    </location>
</feature>
<dbReference type="eggNOG" id="COG1455">
    <property type="taxonomic scope" value="Bacteria"/>
</dbReference>
<dbReference type="InterPro" id="IPR004501">
    <property type="entry name" value="PTS_EIIC_3"/>
</dbReference>
<feature type="transmembrane region" description="Helical" evidence="9">
    <location>
        <begin position="189"/>
        <end position="210"/>
    </location>
</feature>
<dbReference type="GO" id="GO:1901264">
    <property type="term" value="P:carbohydrate derivative transport"/>
    <property type="evidence" value="ECO:0007669"/>
    <property type="project" value="TreeGrafter"/>
</dbReference>
<dbReference type="InterPro" id="IPR003352">
    <property type="entry name" value="PTS_EIIC"/>
</dbReference>
<dbReference type="PANTHER" id="PTHR33989:SF4">
    <property type="entry name" value="PTS SYSTEM N,N'-DIACETYLCHITOBIOSE-SPECIFIC EIIC COMPONENT"/>
    <property type="match status" value="1"/>
</dbReference>
<dbReference type="OrthoDB" id="3169536at2"/>
<gene>
    <name evidence="11" type="ORF">BCAL_0215</name>
</gene>
<comment type="subcellular location">
    <subcellularLocation>
        <location evidence="1">Cell membrane</location>
        <topology evidence="1">Multi-pass membrane protein</topology>
    </subcellularLocation>
</comment>
<feature type="transmembrane region" description="Helical" evidence="9">
    <location>
        <begin position="238"/>
        <end position="256"/>
    </location>
</feature>
<evidence type="ECO:0000313" key="11">
    <source>
        <dbReference type="EMBL" id="KFI56616.1"/>
    </source>
</evidence>
<keyword evidence="2 8" id="KW-0813">Transport</keyword>
<evidence type="ECO:0000256" key="6">
    <source>
        <dbReference type="ARBA" id="ARBA00022989"/>
    </source>
</evidence>
<dbReference type="InterPro" id="IPR004796">
    <property type="entry name" value="PTS_IIC_cello"/>
</dbReference>
<comment type="function">
    <text evidence="8">The phosphoenolpyruvate-dependent sugar phosphotransferase system (PTS), a major carbohydrate active -transport system, catalyzes the phosphorylation of incoming sugar substrates concomitant with their translocation across the cell membrane.</text>
</comment>
<keyword evidence="7 8" id="KW-0472">Membrane</keyword>
<dbReference type="Pfam" id="PF02378">
    <property type="entry name" value="PTS_EIIC"/>
    <property type="match status" value="1"/>
</dbReference>
<proteinExistence type="predicted"/>
<feature type="transmembrane region" description="Helical" evidence="9">
    <location>
        <begin position="108"/>
        <end position="126"/>
    </location>
</feature>
<dbReference type="NCBIfam" id="TIGR00410">
    <property type="entry name" value="lacE"/>
    <property type="match status" value="1"/>
</dbReference>
<feature type="transmembrane region" description="Helical" evidence="9">
    <location>
        <begin position="32"/>
        <end position="53"/>
    </location>
</feature>
<evidence type="ECO:0000256" key="8">
    <source>
        <dbReference type="PIRNR" id="PIRNR006351"/>
    </source>
</evidence>
<dbReference type="GO" id="GO:0005886">
    <property type="term" value="C:plasma membrane"/>
    <property type="evidence" value="ECO:0007669"/>
    <property type="project" value="UniProtKB-SubCell"/>
</dbReference>
<evidence type="ECO:0000313" key="12">
    <source>
        <dbReference type="Proteomes" id="UP000029072"/>
    </source>
</evidence>
<name>A0A087ACW6_9BIFI</name>
<dbReference type="GO" id="GO:0009401">
    <property type="term" value="P:phosphoenolpyruvate-dependent sugar phosphotransferase system"/>
    <property type="evidence" value="ECO:0007669"/>
    <property type="project" value="InterPro"/>
</dbReference>
<dbReference type="PIRSF" id="PIRSF006351">
    <property type="entry name" value="PTS_EIIC-Cellobiose"/>
    <property type="match status" value="1"/>
</dbReference>
<feature type="transmembrane region" description="Helical" evidence="9">
    <location>
        <begin position="78"/>
        <end position="96"/>
    </location>
</feature>
<dbReference type="PANTHER" id="PTHR33989">
    <property type="match status" value="1"/>
</dbReference>
<keyword evidence="5 9" id="KW-0812">Transmembrane</keyword>
<accession>A0A087ACW6</accession>
<organism evidence="11 12">
    <name type="scientific">Bifidobacterium callitrichos DSM 23973</name>
    <dbReference type="NCBI Taxonomy" id="1437609"/>
    <lineage>
        <taxon>Bacteria</taxon>
        <taxon>Bacillati</taxon>
        <taxon>Actinomycetota</taxon>
        <taxon>Actinomycetes</taxon>
        <taxon>Bifidobacteriales</taxon>
        <taxon>Bifidobacteriaceae</taxon>
        <taxon>Bifidobacterium</taxon>
    </lineage>
</organism>
<evidence type="ECO:0000259" key="10">
    <source>
        <dbReference type="PROSITE" id="PS51105"/>
    </source>
</evidence>
<evidence type="ECO:0000256" key="3">
    <source>
        <dbReference type="ARBA" id="ARBA00022475"/>
    </source>
</evidence>
<sequence length="448" mass="48262">MKEWFTNAAQKALDVFVKFASTKAITALKDGFVLSMPATLVGSIFLLLANLPINGYTEFMARTFGADWNIGLNQINNATFNILAIIIAVGIGYSYARNEKLDGISCGILTLISFLIVSPSSLQITGDTVKALGDRTAEVSGVLPTTWMGGNGIISAIIMGLIGSWVYCTCIQRNLRIKMPDAVPEGVSNAFSAMIPGFFIMCYSAVIYQLCQMFGGVSLTELIFKIIQTPLQGLTDNWAGAIIIVLLMSLLFWCGIHGPNVVSGIIYPVLTANSLVNQDLMSKGIEVTQANGGHYLVPQLIDCFCKFGGVGLTLGFIVSGLLVAKSAQIREMSKFALVPGLFNVNEPIIFGLPIVYNPIMLIPFILGPLVAVILTYGAMVIGFLPAFGAMQVPWTTPPIISGFLLGGWRGVVIQLVIFVASVAIWFPFVKMQDKVYVEQEQANAEAEA</sequence>
<dbReference type="InterPro" id="IPR051088">
    <property type="entry name" value="PTS_Sugar-EIIC/EIIB"/>
</dbReference>
<evidence type="ECO:0000256" key="2">
    <source>
        <dbReference type="ARBA" id="ARBA00022448"/>
    </source>
</evidence>
<evidence type="ECO:0000256" key="4">
    <source>
        <dbReference type="ARBA" id="ARBA00022597"/>
    </source>
</evidence>
<evidence type="ECO:0000256" key="9">
    <source>
        <dbReference type="SAM" id="Phobius"/>
    </source>
</evidence>
<evidence type="ECO:0000256" key="1">
    <source>
        <dbReference type="ARBA" id="ARBA00004651"/>
    </source>
</evidence>
<evidence type="ECO:0000256" key="7">
    <source>
        <dbReference type="ARBA" id="ARBA00023136"/>
    </source>
</evidence>
<keyword evidence="6 9" id="KW-1133">Transmembrane helix</keyword>
<dbReference type="Proteomes" id="UP000029072">
    <property type="component" value="Unassembled WGS sequence"/>
</dbReference>
<dbReference type="EMBL" id="JGYS01000001">
    <property type="protein sequence ID" value="KFI56616.1"/>
    <property type="molecule type" value="Genomic_DNA"/>
</dbReference>
<dbReference type="GO" id="GO:0008982">
    <property type="term" value="F:protein-N(PI)-phosphohistidine-sugar phosphotransferase activity"/>
    <property type="evidence" value="ECO:0007669"/>
    <property type="project" value="UniProtKB-UniRule"/>
</dbReference>